<protein>
    <recommendedName>
        <fullName evidence="4">Intracellular proteinase inhibitor BsuPI domain-containing protein</fullName>
    </recommendedName>
</protein>
<feature type="signal peptide" evidence="1">
    <location>
        <begin position="1"/>
        <end position="17"/>
    </location>
</feature>
<evidence type="ECO:0000256" key="1">
    <source>
        <dbReference type="SAM" id="SignalP"/>
    </source>
</evidence>
<feature type="chain" id="PRO_5047009456" description="Intracellular proteinase inhibitor BsuPI domain-containing protein" evidence="1">
    <location>
        <begin position="18"/>
        <end position="140"/>
    </location>
</feature>
<proteinExistence type="predicted"/>
<keyword evidence="3" id="KW-1185">Reference proteome</keyword>
<dbReference type="EMBL" id="OZ026884">
    <property type="protein sequence ID" value="CAL1239744.1"/>
    <property type="molecule type" value="Genomic_DNA"/>
</dbReference>
<name>A0ABP1C693_9GAMM</name>
<reference evidence="2 3" key="1">
    <citation type="submission" date="2024-04" db="EMBL/GenBank/DDBJ databases">
        <authorList>
            <person name="Cremers G."/>
        </authorList>
    </citation>
    <scope>NUCLEOTIDE SEQUENCE [LARGE SCALE GENOMIC DNA]</scope>
    <source>
        <strain evidence="2">MeCH1-AG</strain>
    </source>
</reference>
<organism evidence="2 3">
    <name type="scientific">Candidatus Methylocalor cossyra</name>
    <dbReference type="NCBI Taxonomy" id="3108543"/>
    <lineage>
        <taxon>Bacteria</taxon>
        <taxon>Pseudomonadati</taxon>
        <taxon>Pseudomonadota</taxon>
        <taxon>Gammaproteobacteria</taxon>
        <taxon>Methylococcales</taxon>
        <taxon>Methylococcaceae</taxon>
        <taxon>Candidatus Methylocalor</taxon>
    </lineage>
</organism>
<evidence type="ECO:0000313" key="3">
    <source>
        <dbReference type="Proteomes" id="UP001497493"/>
    </source>
</evidence>
<sequence length="140" mass="15672">MVMLKQLVRTVVLTSCAAVLVACVHRPEDGVLLLKLSRCTITPFHARPGHRLTVTTDYLVRLDHAMPQTEVEESWTLRKGDAILSNIPPQKVKRSQGEWETITHIDVPRRAKPGIYVVEHKIQSGTQVDSAKSAFIVIAR</sequence>
<dbReference type="Proteomes" id="UP001497493">
    <property type="component" value="Chromosome"/>
</dbReference>
<evidence type="ECO:0000313" key="2">
    <source>
        <dbReference type="EMBL" id="CAL1239744.1"/>
    </source>
</evidence>
<evidence type="ECO:0008006" key="4">
    <source>
        <dbReference type="Google" id="ProtNLM"/>
    </source>
</evidence>
<gene>
    <name evidence="2" type="ORF">MECH1_V1_0968</name>
</gene>
<keyword evidence="1" id="KW-0732">Signal</keyword>
<dbReference type="PROSITE" id="PS51257">
    <property type="entry name" value="PROKAR_LIPOPROTEIN"/>
    <property type="match status" value="1"/>
</dbReference>
<accession>A0ABP1C693</accession>